<dbReference type="AlphaFoldDB" id="A0AAN7TU47"/>
<accession>A0AAN7TU47</accession>
<dbReference type="Proteomes" id="UP001344447">
    <property type="component" value="Unassembled WGS sequence"/>
</dbReference>
<proteinExistence type="predicted"/>
<comment type="caution">
    <text evidence="1">The sequence shown here is derived from an EMBL/GenBank/DDBJ whole genome shotgun (WGS) entry which is preliminary data.</text>
</comment>
<sequence length="65" mass="7769">MSLFKCLQSLNYDKSFINDNLTKYNDSINIIEYNQNEINGTYVKNPNSRWIGWSICPTKTFERKR</sequence>
<reference evidence="1 2" key="1">
    <citation type="submission" date="2023-11" db="EMBL/GenBank/DDBJ databases">
        <title>Dfirmibasis_genome.</title>
        <authorList>
            <person name="Edelbroek B."/>
            <person name="Kjellin J."/>
            <person name="Jerlstrom-Hultqvist J."/>
            <person name="Soderbom F."/>
        </authorList>
    </citation>
    <scope>NUCLEOTIDE SEQUENCE [LARGE SCALE GENOMIC DNA]</scope>
    <source>
        <strain evidence="1 2">TNS-C-14</strain>
    </source>
</reference>
<dbReference type="EMBL" id="JAVFKY010000005">
    <property type="protein sequence ID" value="KAK5576011.1"/>
    <property type="molecule type" value="Genomic_DNA"/>
</dbReference>
<evidence type="ECO:0000313" key="1">
    <source>
        <dbReference type="EMBL" id="KAK5576011.1"/>
    </source>
</evidence>
<evidence type="ECO:0000313" key="2">
    <source>
        <dbReference type="Proteomes" id="UP001344447"/>
    </source>
</evidence>
<keyword evidence="2" id="KW-1185">Reference proteome</keyword>
<gene>
    <name evidence="1" type="ORF">RB653_007148</name>
</gene>
<organism evidence="1 2">
    <name type="scientific">Dictyostelium firmibasis</name>
    <dbReference type="NCBI Taxonomy" id="79012"/>
    <lineage>
        <taxon>Eukaryota</taxon>
        <taxon>Amoebozoa</taxon>
        <taxon>Evosea</taxon>
        <taxon>Eumycetozoa</taxon>
        <taxon>Dictyostelia</taxon>
        <taxon>Dictyosteliales</taxon>
        <taxon>Dictyosteliaceae</taxon>
        <taxon>Dictyostelium</taxon>
    </lineage>
</organism>
<protein>
    <submittedName>
        <fullName evidence="1">Uncharacterized protein</fullName>
    </submittedName>
</protein>
<name>A0AAN7TU47_9MYCE</name>